<dbReference type="Gramene" id="OQU78089">
    <property type="protein sequence ID" value="OQU78089"/>
    <property type="gene ID" value="SORBI_3009G152120"/>
</dbReference>
<proteinExistence type="predicted"/>
<dbReference type="InParanoid" id="A0A1Z5R3I6"/>
<dbReference type="EMBL" id="CM000768">
    <property type="protein sequence ID" value="OQU78089.1"/>
    <property type="molecule type" value="Genomic_DNA"/>
</dbReference>
<reference evidence="1 2" key="1">
    <citation type="journal article" date="2009" name="Nature">
        <title>The Sorghum bicolor genome and the diversification of grasses.</title>
        <authorList>
            <person name="Paterson A.H."/>
            <person name="Bowers J.E."/>
            <person name="Bruggmann R."/>
            <person name="Dubchak I."/>
            <person name="Grimwood J."/>
            <person name="Gundlach H."/>
            <person name="Haberer G."/>
            <person name="Hellsten U."/>
            <person name="Mitros T."/>
            <person name="Poliakov A."/>
            <person name="Schmutz J."/>
            <person name="Spannagl M."/>
            <person name="Tang H."/>
            <person name="Wang X."/>
            <person name="Wicker T."/>
            <person name="Bharti A.K."/>
            <person name="Chapman J."/>
            <person name="Feltus F.A."/>
            <person name="Gowik U."/>
            <person name="Grigoriev I.V."/>
            <person name="Lyons E."/>
            <person name="Maher C.A."/>
            <person name="Martis M."/>
            <person name="Narechania A."/>
            <person name="Otillar R.P."/>
            <person name="Penning B.W."/>
            <person name="Salamov A.A."/>
            <person name="Wang Y."/>
            <person name="Zhang L."/>
            <person name="Carpita N.C."/>
            <person name="Freeling M."/>
            <person name="Gingle A.R."/>
            <person name="Hash C.T."/>
            <person name="Keller B."/>
            <person name="Klein P."/>
            <person name="Kresovich S."/>
            <person name="McCann M.C."/>
            <person name="Ming R."/>
            <person name="Peterson D.G."/>
            <person name="Mehboob-ur-Rahman"/>
            <person name="Ware D."/>
            <person name="Westhoff P."/>
            <person name="Mayer K.F."/>
            <person name="Messing J."/>
            <person name="Rokhsar D.S."/>
        </authorList>
    </citation>
    <scope>NUCLEOTIDE SEQUENCE [LARGE SCALE GENOMIC DNA]</scope>
    <source>
        <strain evidence="2">cv. BTx623</strain>
    </source>
</reference>
<keyword evidence="2" id="KW-1185">Reference proteome</keyword>
<evidence type="ECO:0000313" key="2">
    <source>
        <dbReference type="Proteomes" id="UP000000768"/>
    </source>
</evidence>
<protein>
    <submittedName>
        <fullName evidence="1">Uncharacterized protein</fullName>
    </submittedName>
</protein>
<dbReference type="AlphaFoldDB" id="A0A1Z5R3I6"/>
<organism evidence="1 2">
    <name type="scientific">Sorghum bicolor</name>
    <name type="common">Sorghum</name>
    <name type="synonym">Sorghum vulgare</name>
    <dbReference type="NCBI Taxonomy" id="4558"/>
    <lineage>
        <taxon>Eukaryota</taxon>
        <taxon>Viridiplantae</taxon>
        <taxon>Streptophyta</taxon>
        <taxon>Embryophyta</taxon>
        <taxon>Tracheophyta</taxon>
        <taxon>Spermatophyta</taxon>
        <taxon>Magnoliopsida</taxon>
        <taxon>Liliopsida</taxon>
        <taxon>Poales</taxon>
        <taxon>Poaceae</taxon>
        <taxon>PACMAD clade</taxon>
        <taxon>Panicoideae</taxon>
        <taxon>Andropogonodae</taxon>
        <taxon>Andropogoneae</taxon>
        <taxon>Sorghinae</taxon>
        <taxon>Sorghum</taxon>
    </lineage>
</organism>
<gene>
    <name evidence="1" type="ORF">SORBI_3009G152120</name>
</gene>
<sequence>MDLSLVGSTYAVASSGISFCNQPWFGASSWIVDDTRAVSSYKQLSSDGKLSMHRFWDSS</sequence>
<name>A0A1Z5R3I6_SORBI</name>
<accession>A0A1Z5R3I6</accession>
<dbReference type="Proteomes" id="UP000000768">
    <property type="component" value="Chromosome 9"/>
</dbReference>
<reference evidence="2" key="2">
    <citation type="journal article" date="2018" name="Plant J.">
        <title>The Sorghum bicolor reference genome: improved assembly, gene annotations, a transcriptome atlas, and signatures of genome organization.</title>
        <authorList>
            <person name="McCormick R.F."/>
            <person name="Truong S.K."/>
            <person name="Sreedasyam A."/>
            <person name="Jenkins J."/>
            <person name="Shu S."/>
            <person name="Sims D."/>
            <person name="Kennedy M."/>
            <person name="Amirebrahimi M."/>
            <person name="Weers B.D."/>
            <person name="McKinley B."/>
            <person name="Mattison A."/>
            <person name="Morishige D.T."/>
            <person name="Grimwood J."/>
            <person name="Schmutz J."/>
            <person name="Mullet J.E."/>
        </authorList>
    </citation>
    <scope>NUCLEOTIDE SEQUENCE [LARGE SCALE GENOMIC DNA]</scope>
    <source>
        <strain evidence="2">cv. BTx623</strain>
    </source>
</reference>
<evidence type="ECO:0000313" key="1">
    <source>
        <dbReference type="EMBL" id="OQU78089.1"/>
    </source>
</evidence>